<feature type="domain" description="Glycosyl transferase family 25" evidence="3">
    <location>
        <begin position="113"/>
        <end position="213"/>
    </location>
</feature>
<keyword evidence="5" id="KW-1185">Reference proteome</keyword>
<dbReference type="AlphaFoldDB" id="A0A9W8DRY6"/>
<keyword evidence="2" id="KW-0472">Membrane</keyword>
<reference evidence="4" key="1">
    <citation type="submission" date="2022-07" db="EMBL/GenBank/DDBJ databases">
        <title>Phylogenomic reconstructions and comparative analyses of Kickxellomycotina fungi.</title>
        <authorList>
            <person name="Reynolds N.K."/>
            <person name="Stajich J.E."/>
            <person name="Barry K."/>
            <person name="Grigoriev I.V."/>
            <person name="Crous P."/>
            <person name="Smith M.E."/>
        </authorList>
    </citation>
    <scope>NUCLEOTIDE SEQUENCE</scope>
    <source>
        <strain evidence="4">NBRC 100468</strain>
    </source>
</reference>
<proteinExistence type="predicted"/>
<comment type="caution">
    <text evidence="4">The sequence shown here is derived from an EMBL/GenBank/DDBJ whole genome shotgun (WGS) entry which is preliminary data.</text>
</comment>
<evidence type="ECO:0000259" key="3">
    <source>
        <dbReference type="Pfam" id="PF01755"/>
    </source>
</evidence>
<feature type="region of interest" description="Disordered" evidence="1">
    <location>
        <begin position="9"/>
        <end position="32"/>
    </location>
</feature>
<sequence length="386" mass="44487">MVEFSYTLLGAGQQREPSSSSSSPRPYGLPGLSKERLETLNKYKSKLYKILNTRITKIAAAFITIILLITMICGLWKEPIHDYIKKKGFDKFMVYNKQRHGSRLAYEKLYTDHIYVMTMPHQTIRRARLKSMFDHLGLDAEFVRGVNFFKESQNYNLTEKVLRKYNVNVVGCWLSHLRIWQDMVKKGYESALIFEDDIDFQFDTPSIIRKAMSVADSLRPEDWQREGDVKLPVPLPENRTSHLAYDPNAPADSSPIRGDWEAMFLGHCGGDEKLPDLVDKDFSYLHQSRYPLCLAGYILRRSAVKKLVEWYSDMIYLPIDMHVAGDAQNRRIKALSFYPAIVTQRRDLTKEGSPSGFFTSPLNSVLNFITKHASVYTNEDVLKMGL</sequence>
<evidence type="ECO:0000313" key="5">
    <source>
        <dbReference type="Proteomes" id="UP001150538"/>
    </source>
</evidence>
<organism evidence="4 5">
    <name type="scientific">Mycoemilia scoparia</name>
    <dbReference type="NCBI Taxonomy" id="417184"/>
    <lineage>
        <taxon>Eukaryota</taxon>
        <taxon>Fungi</taxon>
        <taxon>Fungi incertae sedis</taxon>
        <taxon>Zoopagomycota</taxon>
        <taxon>Kickxellomycotina</taxon>
        <taxon>Kickxellomycetes</taxon>
        <taxon>Kickxellales</taxon>
        <taxon>Kickxellaceae</taxon>
        <taxon>Mycoemilia</taxon>
    </lineage>
</organism>
<gene>
    <name evidence="4" type="ORF">H4219_003934</name>
</gene>
<dbReference type="EMBL" id="JANBPU010000112">
    <property type="protein sequence ID" value="KAJ1916171.1"/>
    <property type="molecule type" value="Genomic_DNA"/>
</dbReference>
<evidence type="ECO:0000256" key="2">
    <source>
        <dbReference type="SAM" id="Phobius"/>
    </source>
</evidence>
<keyword evidence="2" id="KW-0812">Transmembrane</keyword>
<name>A0A9W8DRY6_9FUNG</name>
<accession>A0A9W8DRY6</accession>
<dbReference type="CDD" id="cd06532">
    <property type="entry name" value="Glyco_transf_25"/>
    <property type="match status" value="1"/>
</dbReference>
<keyword evidence="2" id="KW-1133">Transmembrane helix</keyword>
<dbReference type="Pfam" id="PF01755">
    <property type="entry name" value="Glyco_transf_25"/>
    <property type="match status" value="1"/>
</dbReference>
<dbReference type="OrthoDB" id="47375at2759"/>
<feature type="transmembrane region" description="Helical" evidence="2">
    <location>
        <begin position="55"/>
        <end position="76"/>
    </location>
</feature>
<dbReference type="Proteomes" id="UP001150538">
    <property type="component" value="Unassembled WGS sequence"/>
</dbReference>
<evidence type="ECO:0000313" key="4">
    <source>
        <dbReference type="EMBL" id="KAJ1916171.1"/>
    </source>
</evidence>
<protein>
    <recommendedName>
        <fullName evidence="3">Glycosyl transferase family 25 domain-containing protein</fullName>
    </recommendedName>
</protein>
<evidence type="ECO:0000256" key="1">
    <source>
        <dbReference type="SAM" id="MobiDB-lite"/>
    </source>
</evidence>
<dbReference type="InterPro" id="IPR002654">
    <property type="entry name" value="Glyco_trans_25"/>
</dbReference>